<reference evidence="2 3" key="1">
    <citation type="journal article" date="2005" name="Nature">
        <title>The genome sequence of the rice blast fungus Magnaporthe grisea.</title>
        <authorList>
            <person name="Dean R.A."/>
            <person name="Talbot N.J."/>
            <person name="Ebbole D.J."/>
            <person name="Farman M.L."/>
            <person name="Mitchell T.K."/>
            <person name="Orbach M.J."/>
            <person name="Thon M."/>
            <person name="Kulkarni R."/>
            <person name="Xu J.R."/>
            <person name="Pan H."/>
            <person name="Read N.D."/>
            <person name="Lee Y.H."/>
            <person name="Carbone I."/>
            <person name="Brown D."/>
            <person name="Oh Y.Y."/>
            <person name="Donofrio N."/>
            <person name="Jeong J.S."/>
            <person name="Soanes D.M."/>
            <person name="Djonovic S."/>
            <person name="Kolomiets E."/>
            <person name="Rehmeyer C."/>
            <person name="Li W."/>
            <person name="Harding M."/>
            <person name="Kim S."/>
            <person name="Lebrun M.H."/>
            <person name="Bohnert H."/>
            <person name="Coughlan S."/>
            <person name="Butler J."/>
            <person name="Calvo S."/>
            <person name="Ma L.J."/>
            <person name="Nicol R."/>
            <person name="Purcell S."/>
            <person name="Nusbaum C."/>
            <person name="Galagan J.E."/>
            <person name="Birren B.W."/>
        </authorList>
    </citation>
    <scope>NUCLEOTIDE SEQUENCE [LARGE SCALE GENOMIC DNA]</scope>
    <source>
        <strain evidence="3">70-15 / ATCC MYA-4617 / FGSC 8958</strain>
    </source>
</reference>
<organism evidence="2 3">
    <name type="scientific">Pyricularia oryzae (strain 70-15 / ATCC MYA-4617 / FGSC 8958)</name>
    <name type="common">Rice blast fungus</name>
    <name type="synonym">Magnaporthe oryzae</name>
    <dbReference type="NCBI Taxonomy" id="242507"/>
    <lineage>
        <taxon>Eukaryota</taxon>
        <taxon>Fungi</taxon>
        <taxon>Dikarya</taxon>
        <taxon>Ascomycota</taxon>
        <taxon>Pezizomycotina</taxon>
        <taxon>Sordariomycetes</taxon>
        <taxon>Sordariomycetidae</taxon>
        <taxon>Magnaporthales</taxon>
        <taxon>Pyriculariaceae</taxon>
        <taxon>Pyricularia</taxon>
    </lineage>
</organism>
<dbReference type="RefSeq" id="XP_003712423.1">
    <property type="nucleotide sequence ID" value="XM_003712375.1"/>
</dbReference>
<keyword evidence="3" id="KW-1185">Reference proteome</keyword>
<reference key="2">
    <citation type="submission" date="2011-05" db="EMBL/GenBank/DDBJ databases">
        <title>The Genome Sequence of Magnaporthe oryzae 70-15.</title>
        <authorList>
            <consortium name="The Broad Institute Genome Sequencing Platform"/>
            <person name="Ma L.-J."/>
            <person name="Dead R."/>
            <person name="Young S.K."/>
            <person name="Zeng Q."/>
            <person name="Gargeya S."/>
            <person name="Fitzgerald M."/>
            <person name="Haas B."/>
            <person name="Abouelleil A."/>
            <person name="Alvarado L."/>
            <person name="Arachchi H.M."/>
            <person name="Berlin A."/>
            <person name="Brown A."/>
            <person name="Chapman S.B."/>
            <person name="Chen Z."/>
            <person name="Dunbar C."/>
            <person name="Freedman E."/>
            <person name="Gearin G."/>
            <person name="Gellesch M."/>
            <person name="Goldberg J."/>
            <person name="Griggs A."/>
            <person name="Gujja S."/>
            <person name="Heiman D."/>
            <person name="Howarth C."/>
            <person name="Larson L."/>
            <person name="Lui A."/>
            <person name="MacDonald P.J.P."/>
            <person name="Mehta T."/>
            <person name="Montmayeur A."/>
            <person name="Murphy C."/>
            <person name="Neiman D."/>
            <person name="Pearson M."/>
            <person name="Priest M."/>
            <person name="Roberts A."/>
            <person name="Saif S."/>
            <person name="Shea T."/>
            <person name="Shenoy N."/>
            <person name="Sisk P."/>
            <person name="Stolte C."/>
            <person name="Sykes S."/>
            <person name="Yandava C."/>
            <person name="Wortman J."/>
            <person name="Nusbaum C."/>
            <person name="Birren B."/>
        </authorList>
    </citation>
    <scope>NUCLEOTIDE SEQUENCE</scope>
    <source>
        <strain>70-15</strain>
    </source>
</reference>
<evidence type="ECO:0000256" key="1">
    <source>
        <dbReference type="SAM" id="SignalP"/>
    </source>
</evidence>
<evidence type="ECO:0000313" key="2">
    <source>
        <dbReference type="EMBL" id="EHA52616.1"/>
    </source>
</evidence>
<dbReference type="VEuPathDB" id="FungiDB:MGG_16829"/>
<name>G4N360_PYRO7</name>
<evidence type="ECO:0000313" key="3">
    <source>
        <dbReference type="Proteomes" id="UP000009058"/>
    </source>
</evidence>
<sequence>MHCSSIFTFSLFLGNAVAILTTGTTGGGVSSSVSTGNRGVLRHNARYPDKDPHTYFVFDYRPAGVIQGCHGFICYGYDGKPSTLPGEEYIEKDLIAWETIRQGLDAWKKGHAKEDAFIYMVDRGAFLPSRSLSDTLYNHIKWSNIKGWARLGHSEPYYGHVIGGYVPNNLFKPYMVKEPRKRLDRSLAMEPANYNVRMPEKL</sequence>
<feature type="chain" id="PRO_5003466527" evidence="1">
    <location>
        <begin position="19"/>
        <end position="202"/>
    </location>
</feature>
<proteinExistence type="predicted"/>
<dbReference type="Proteomes" id="UP000009058">
    <property type="component" value="Chromosome 3"/>
</dbReference>
<accession>G4N360</accession>
<dbReference type="GeneID" id="12985023"/>
<feature type="signal peptide" evidence="1">
    <location>
        <begin position="1"/>
        <end position="18"/>
    </location>
</feature>
<gene>
    <name evidence="2" type="ORF">MGG_16829</name>
</gene>
<dbReference type="AlphaFoldDB" id="G4N360"/>
<keyword evidence="1" id="KW-0732">Signal</keyword>
<dbReference type="InParanoid" id="G4N360"/>
<dbReference type="OrthoDB" id="5227557at2759"/>
<dbReference type="EMBL" id="CM001233">
    <property type="protein sequence ID" value="EHA52616.1"/>
    <property type="molecule type" value="Genomic_DNA"/>
</dbReference>
<dbReference type="HOGENOM" id="CLU_1354856_0_0_1"/>
<protein>
    <submittedName>
        <fullName evidence="2">Uncharacterized protein</fullName>
    </submittedName>
</protein>
<dbReference type="KEGG" id="mgr:MGG_16829"/>